<evidence type="ECO:0000313" key="2">
    <source>
        <dbReference type="Proteomes" id="UP000481033"/>
    </source>
</evidence>
<dbReference type="PANTHER" id="PTHR47200:SF2">
    <property type="entry name" value="THYLAKOID LUMENAL 15 KDA PROTEIN 1, CHLOROPLASTIC"/>
    <property type="match status" value="1"/>
</dbReference>
<proteinExistence type="predicted"/>
<dbReference type="Pfam" id="PF00805">
    <property type="entry name" value="Pentapeptide"/>
    <property type="match status" value="1"/>
</dbReference>
<dbReference type="EMBL" id="QXHD01000004">
    <property type="protein sequence ID" value="NEZ57919.1"/>
    <property type="molecule type" value="Genomic_DNA"/>
</dbReference>
<dbReference type="Proteomes" id="UP000481033">
    <property type="component" value="Unassembled WGS sequence"/>
</dbReference>
<dbReference type="PANTHER" id="PTHR47200">
    <property type="entry name" value="THYLAKOID LUMENAL 15 KDA PROTEIN 1, CHLOROPLASTIC"/>
    <property type="match status" value="1"/>
</dbReference>
<reference evidence="1 2" key="1">
    <citation type="journal article" date="2020" name="Microb. Ecol.">
        <title>Ecogenomics of the Marine Benthic Filamentous Cyanobacterium Adonisia.</title>
        <authorList>
            <person name="Walter J.M."/>
            <person name="Coutinho F.H."/>
            <person name="Leomil L."/>
            <person name="Hargreaves P.I."/>
            <person name="Campeao M.E."/>
            <person name="Vieira V.V."/>
            <person name="Silva B.S."/>
            <person name="Fistarol G.O."/>
            <person name="Salomon P.S."/>
            <person name="Sawabe T."/>
            <person name="Mino S."/>
            <person name="Hosokawa M."/>
            <person name="Miyashita H."/>
            <person name="Maruyama F."/>
            <person name="van Verk M.C."/>
            <person name="Dutilh B.E."/>
            <person name="Thompson C.C."/>
            <person name="Thompson F.L."/>
        </authorList>
    </citation>
    <scope>NUCLEOTIDE SEQUENCE [LARGE SCALE GENOMIC DNA]</scope>
    <source>
        <strain evidence="1 2">CCMR0081</strain>
    </source>
</reference>
<dbReference type="Gene3D" id="2.160.20.80">
    <property type="entry name" value="E3 ubiquitin-protein ligase SopA"/>
    <property type="match status" value="1"/>
</dbReference>
<name>A0A6M0RP33_9CYAN</name>
<protein>
    <submittedName>
        <fullName evidence="1">Pentapeptide repeat-containing protein</fullName>
    </submittedName>
</protein>
<comment type="caution">
    <text evidence="1">The sequence shown here is derived from an EMBL/GenBank/DDBJ whole genome shotgun (WGS) entry which is preliminary data.</text>
</comment>
<evidence type="ECO:0000313" key="1">
    <source>
        <dbReference type="EMBL" id="NEZ57919.1"/>
    </source>
</evidence>
<organism evidence="1 2">
    <name type="scientific">Adonisia turfae CCMR0081</name>
    <dbReference type="NCBI Taxonomy" id="2292702"/>
    <lineage>
        <taxon>Bacteria</taxon>
        <taxon>Bacillati</taxon>
        <taxon>Cyanobacteriota</taxon>
        <taxon>Adonisia</taxon>
        <taxon>Adonisia turfae</taxon>
    </lineage>
</organism>
<dbReference type="InterPro" id="IPR001646">
    <property type="entry name" value="5peptide_repeat"/>
</dbReference>
<sequence>MIRWQWLSLKLVGMLVAISLLLTTLPSVAIAEPGVVNYTLTDLTGRNFENANLAGTSLAAAEVRDANFRGADLSATILTKAKFIRTDLTGANLSETFADRVEFTGSDLTNAVVTDALMTSSTFADATITGADFSYTILDRFQVKYLCERADGMNPVTGVSTRESLGCDG</sequence>
<dbReference type="RefSeq" id="WP_163671345.1">
    <property type="nucleotide sequence ID" value="NZ_QXHD01000004.1"/>
</dbReference>
<keyword evidence="2" id="KW-1185">Reference proteome</keyword>
<dbReference type="InterPro" id="IPR044213">
    <property type="entry name" value="At2g44920-like"/>
</dbReference>
<dbReference type="SUPFAM" id="SSF141571">
    <property type="entry name" value="Pentapeptide repeat-like"/>
    <property type="match status" value="1"/>
</dbReference>
<dbReference type="AlphaFoldDB" id="A0A6M0RP33"/>
<accession>A0A6M0RP33</accession>
<gene>
    <name evidence="1" type="ORF">DXZ20_20185</name>
</gene>